<comment type="subcellular location">
    <subcellularLocation>
        <location evidence="1">Membrane</location>
        <topology evidence="1">Multi-pass membrane protein</topology>
    </subcellularLocation>
</comment>
<evidence type="ECO:0000313" key="7">
    <source>
        <dbReference type="EMBL" id="KAG6501841.1"/>
    </source>
</evidence>
<dbReference type="AlphaFoldDB" id="A0A8J5G8X3"/>
<organism evidence="7 8">
    <name type="scientific">Zingiber officinale</name>
    <name type="common">Ginger</name>
    <name type="synonym">Amomum zingiber</name>
    <dbReference type="NCBI Taxonomy" id="94328"/>
    <lineage>
        <taxon>Eukaryota</taxon>
        <taxon>Viridiplantae</taxon>
        <taxon>Streptophyta</taxon>
        <taxon>Embryophyta</taxon>
        <taxon>Tracheophyta</taxon>
        <taxon>Spermatophyta</taxon>
        <taxon>Magnoliopsida</taxon>
        <taxon>Liliopsida</taxon>
        <taxon>Zingiberales</taxon>
        <taxon>Zingiberaceae</taxon>
        <taxon>Zingiber</taxon>
    </lineage>
</organism>
<protein>
    <recommendedName>
        <fullName evidence="6">PIG-P domain-containing protein</fullName>
    </recommendedName>
</protein>
<comment type="caution">
    <text evidence="7">The sequence shown here is derived from an EMBL/GenBank/DDBJ whole genome shotgun (WGS) entry which is preliminary data.</text>
</comment>
<dbReference type="EMBL" id="JACMSC010000011">
    <property type="protein sequence ID" value="KAG6501841.1"/>
    <property type="molecule type" value="Genomic_DNA"/>
</dbReference>
<sequence length="198" mass="22246">MESPPSSPTSLVVNSPRRTLSLLRERRHKHPAIDPDENPAVSFAAGFAEEHGLKPSEVYGFVGSITTVLAAGNLHTKPIWAYTPEPWLHYLGITYYPSNFFVGVIIRYWAIAIPSFIMVTVVLAMVFYLGLNFMVTPSPTSFNVLFGKSKSRHYFCNVLLFADEHSRERPSVSFLGEEQPIEPIYDIPVDQINNLIFG</sequence>
<evidence type="ECO:0000256" key="5">
    <source>
        <dbReference type="SAM" id="Phobius"/>
    </source>
</evidence>
<evidence type="ECO:0000256" key="4">
    <source>
        <dbReference type="ARBA" id="ARBA00023136"/>
    </source>
</evidence>
<proteinExistence type="predicted"/>
<evidence type="ECO:0000256" key="3">
    <source>
        <dbReference type="ARBA" id="ARBA00022989"/>
    </source>
</evidence>
<keyword evidence="3 5" id="KW-1133">Transmembrane helix</keyword>
<dbReference type="GO" id="GO:0016020">
    <property type="term" value="C:membrane"/>
    <property type="evidence" value="ECO:0007669"/>
    <property type="project" value="UniProtKB-SubCell"/>
</dbReference>
<dbReference type="PANTHER" id="PTHR47681:SF3">
    <property type="entry name" value="PHOSPHATIDYLINOSITOL N-ACETYLGLUCOSAMINYLTRANSFERASE SUBUNIT P-RELATED"/>
    <property type="match status" value="1"/>
</dbReference>
<feature type="transmembrane region" description="Helical" evidence="5">
    <location>
        <begin position="116"/>
        <end position="135"/>
    </location>
</feature>
<feature type="domain" description="PIG-P" evidence="6">
    <location>
        <begin position="56"/>
        <end position="197"/>
    </location>
</feature>
<name>A0A8J5G8X3_ZINOF</name>
<dbReference type="Proteomes" id="UP000734854">
    <property type="component" value="Unassembled WGS sequence"/>
</dbReference>
<evidence type="ECO:0000259" key="6">
    <source>
        <dbReference type="Pfam" id="PF08510"/>
    </source>
</evidence>
<dbReference type="PANTHER" id="PTHR47681">
    <property type="entry name" value="PHOSPHATIDYLINOSITOL N-ACETYLGLUCOSAMINYLTRANSFERASE SUBUNIT P-RELATED"/>
    <property type="match status" value="1"/>
</dbReference>
<keyword evidence="2 5" id="KW-0812">Transmembrane</keyword>
<dbReference type="InterPro" id="IPR013717">
    <property type="entry name" value="PIG-P"/>
</dbReference>
<keyword evidence="8" id="KW-1185">Reference proteome</keyword>
<evidence type="ECO:0000256" key="1">
    <source>
        <dbReference type="ARBA" id="ARBA00004141"/>
    </source>
</evidence>
<gene>
    <name evidence="7" type="ORF">ZIOFF_041725</name>
</gene>
<keyword evidence="4 5" id="KW-0472">Membrane</keyword>
<dbReference type="Pfam" id="PF08510">
    <property type="entry name" value="PIG-P"/>
    <property type="match status" value="1"/>
</dbReference>
<reference evidence="7 8" key="1">
    <citation type="submission" date="2020-08" db="EMBL/GenBank/DDBJ databases">
        <title>Plant Genome Project.</title>
        <authorList>
            <person name="Zhang R.-G."/>
        </authorList>
    </citation>
    <scope>NUCLEOTIDE SEQUENCE [LARGE SCALE GENOMIC DNA]</scope>
    <source>
        <tissue evidence="7">Rhizome</tissue>
    </source>
</reference>
<evidence type="ECO:0000256" key="2">
    <source>
        <dbReference type="ARBA" id="ARBA00022692"/>
    </source>
</evidence>
<evidence type="ECO:0000313" key="8">
    <source>
        <dbReference type="Proteomes" id="UP000734854"/>
    </source>
</evidence>
<accession>A0A8J5G8X3</accession>